<dbReference type="OrthoDB" id="289113at2759"/>
<dbReference type="EMBL" id="RRYP01001675">
    <property type="protein sequence ID" value="TNV85634.1"/>
    <property type="molecule type" value="Genomic_DNA"/>
</dbReference>
<dbReference type="SUPFAM" id="SSF54001">
    <property type="entry name" value="Cysteine proteinases"/>
    <property type="match status" value="1"/>
</dbReference>
<name>A0A8J8P411_HALGN</name>
<dbReference type="PANTHER" id="PTHR47112:SF1">
    <property type="entry name" value="PX DOMAIN-CONTAINING PROTEIN"/>
    <property type="match status" value="1"/>
</dbReference>
<reference evidence="1" key="1">
    <citation type="submission" date="2019-06" db="EMBL/GenBank/DDBJ databases">
        <authorList>
            <person name="Zheng W."/>
        </authorList>
    </citation>
    <scope>NUCLEOTIDE SEQUENCE</scope>
    <source>
        <strain evidence="1">QDHG01</strain>
    </source>
</reference>
<keyword evidence="2" id="KW-1185">Reference proteome</keyword>
<evidence type="ECO:0000313" key="2">
    <source>
        <dbReference type="Proteomes" id="UP000785679"/>
    </source>
</evidence>
<evidence type="ECO:0000313" key="1">
    <source>
        <dbReference type="EMBL" id="TNV85634.1"/>
    </source>
</evidence>
<dbReference type="PANTHER" id="PTHR47112">
    <property type="entry name" value="PX DOMAIN-CONTAINING PROTEIN"/>
    <property type="match status" value="1"/>
</dbReference>
<dbReference type="InterPro" id="IPR038765">
    <property type="entry name" value="Papain-like_cys_pep_sf"/>
</dbReference>
<dbReference type="Proteomes" id="UP000785679">
    <property type="component" value="Unassembled WGS sequence"/>
</dbReference>
<dbReference type="Gene3D" id="3.90.1720.10">
    <property type="entry name" value="endopeptidase domain like (from Nostoc punctiforme)"/>
    <property type="match status" value="1"/>
</dbReference>
<dbReference type="AlphaFoldDB" id="A0A8J8P411"/>
<accession>A0A8J8P411</accession>
<dbReference type="Gene3D" id="2.30.29.30">
    <property type="entry name" value="Pleckstrin-homology domain (PH domain)/Phosphotyrosine-binding domain (PTB)"/>
    <property type="match status" value="1"/>
</dbReference>
<organism evidence="1 2">
    <name type="scientific">Halteria grandinella</name>
    <dbReference type="NCBI Taxonomy" id="5974"/>
    <lineage>
        <taxon>Eukaryota</taxon>
        <taxon>Sar</taxon>
        <taxon>Alveolata</taxon>
        <taxon>Ciliophora</taxon>
        <taxon>Intramacronucleata</taxon>
        <taxon>Spirotrichea</taxon>
        <taxon>Stichotrichia</taxon>
        <taxon>Sporadotrichida</taxon>
        <taxon>Halteriidae</taxon>
        <taxon>Halteria</taxon>
    </lineage>
</organism>
<comment type="caution">
    <text evidence="1">The sequence shown here is derived from an EMBL/GenBank/DDBJ whole genome shotgun (WGS) entry which is preliminary data.</text>
</comment>
<gene>
    <name evidence="1" type="ORF">FGO68_gene17462</name>
</gene>
<proteinExistence type="predicted"/>
<protein>
    <recommendedName>
        <fullName evidence="3">PH domain-containing protein</fullName>
    </recommendedName>
</protein>
<dbReference type="InterPro" id="IPR011993">
    <property type="entry name" value="PH-like_dom_sf"/>
</dbReference>
<evidence type="ECO:0008006" key="3">
    <source>
        <dbReference type="Google" id="ProtNLM"/>
    </source>
</evidence>
<sequence length="778" mass="88488">MTHRKNQDQRLVIFAKQDIQEEFQDAAKLPDAKRVSPFKQQYSLGKPQSRHHNQSGMTGNNASLKQLISMEHILGATSYGDFDPLHDLKKEAQQQESIIGKEKSSQPSAIAIRSQGSSILSPQRNINFHNPEHYLSATGGLVEELGFSRDQLECGEYTMAQQAQIIMKPGELQLNYFSAAGTPNTKISPLKPKLSPLVLNSTKSKKEAFIKPPLTFNIAEHNDSLQNGRLNELEVEKCQQKFINGAQKQQFIKEEDYEDQEILPSARQAQSRQDKQLLIQIEGDQILQGDSQIIQNGSSQSQKRARNIANTSFFRTNRVILPLDCEDHEIVPAMTQSHYQRIHPISSSIHMPGSSHQLSEQDQEALKEFMLMQQIKMFSPKCHKISGPLLCQKYSLERSNCLNKALRCCQAQKWIPIVCDVNNKVLKMFKDEERALIVGVLDFDLIDCTVKASIINERQFSILVNHSTQEFVFRIPQDSELSTEQWISDIKSNISVGVGSQLHDLSKRMVQDSTFWKRQHISVNWFNYQVDSGDLLLFKGNNWSAKLNQFVQSSDYDHVCIVLRYASGTIVLFEALGGMGVTLTDWKEFIDFKWHAAYKKIVYRKLQCQRTPEMLTEFENFIKQSMGKPYKIKTSKLCCNKKKKNKIIKIAEGDSSIQDSAFQMTPRVNNSFKGKINRVMDESQINSKDTTGIIAQNDISKDNKQALHEVQSSYFCSELVAAAYQHMGLLSTELPPSDYWPRSFAAPTDENAKRRLQLLQGAKLAEEQVIDFTLSVGF</sequence>